<keyword evidence="1" id="KW-0812">Transmembrane</keyword>
<proteinExistence type="predicted"/>
<reference evidence="2 3" key="1">
    <citation type="submission" date="2015-01" db="EMBL/GenBank/DDBJ databases">
        <title>Genome Assembly of Bacillus badius MTCC 1458.</title>
        <authorList>
            <person name="Verma A."/>
            <person name="Khatri I."/>
            <person name="Mual P."/>
            <person name="Subramanian S."/>
            <person name="Krishnamurthi S."/>
        </authorList>
    </citation>
    <scope>NUCLEOTIDE SEQUENCE [LARGE SCALE GENOMIC DNA]</scope>
    <source>
        <strain evidence="2 3">MTCC 1458</strain>
    </source>
</reference>
<dbReference type="EMBL" id="JXLP01000016">
    <property type="protein sequence ID" value="KIL77214.1"/>
    <property type="molecule type" value="Genomic_DNA"/>
</dbReference>
<feature type="transmembrane region" description="Helical" evidence="1">
    <location>
        <begin position="204"/>
        <end position="224"/>
    </location>
</feature>
<dbReference type="RefSeq" id="WP_041114241.1">
    <property type="nucleotide sequence ID" value="NZ_BSSZ01000009.1"/>
</dbReference>
<dbReference type="Pfam" id="PF12679">
    <property type="entry name" value="ABC2_membrane_2"/>
    <property type="match status" value="1"/>
</dbReference>
<protein>
    <submittedName>
        <fullName evidence="2">Uncharacterized protein</fullName>
    </submittedName>
</protein>
<feature type="transmembrane region" description="Helical" evidence="1">
    <location>
        <begin position="162"/>
        <end position="181"/>
    </location>
</feature>
<keyword evidence="1" id="KW-0472">Membrane</keyword>
<accession>A0ABR5ARD7</accession>
<gene>
    <name evidence="2" type="ORF">SD77_1661</name>
</gene>
<feature type="transmembrane region" description="Helical" evidence="1">
    <location>
        <begin position="12"/>
        <end position="33"/>
    </location>
</feature>
<feature type="transmembrane region" description="Helical" evidence="1">
    <location>
        <begin position="131"/>
        <end position="155"/>
    </location>
</feature>
<evidence type="ECO:0000313" key="3">
    <source>
        <dbReference type="Proteomes" id="UP000031982"/>
    </source>
</evidence>
<keyword evidence="3" id="KW-1185">Reference proteome</keyword>
<dbReference type="Proteomes" id="UP000031982">
    <property type="component" value="Unassembled WGS sequence"/>
</dbReference>
<feature type="transmembrane region" description="Helical" evidence="1">
    <location>
        <begin position="53"/>
        <end position="78"/>
    </location>
</feature>
<evidence type="ECO:0000256" key="1">
    <source>
        <dbReference type="SAM" id="Phobius"/>
    </source>
</evidence>
<sequence length="229" mass="26143">MYSIAKREFFQLFKSIKSILIIALLLLTTYYAAKFADVIIAIAELSSEEAKDAHTAGLLFFMLLFGQLFVMALSHDVMNREIYERTMRFLVTRTSRTSIIAGKFLGVWLFWFSCVTAAFLVTIVFSKHFNLFLLAQTISLFTFQVALAVLLSVIIPKPAFSMFIGVMAGIAFPFFGFWAAFLQDSWYSALRFLSPYTYLIRDDYTFLVVFIGSAAMLLAANELFKRREC</sequence>
<comment type="caution">
    <text evidence="2">The sequence shown here is derived from an EMBL/GenBank/DDBJ whole genome shotgun (WGS) entry which is preliminary data.</text>
</comment>
<organism evidence="2 3">
    <name type="scientific">Bacillus badius</name>
    <dbReference type="NCBI Taxonomy" id="1455"/>
    <lineage>
        <taxon>Bacteria</taxon>
        <taxon>Bacillati</taxon>
        <taxon>Bacillota</taxon>
        <taxon>Bacilli</taxon>
        <taxon>Bacillales</taxon>
        <taxon>Bacillaceae</taxon>
        <taxon>Pseudobacillus</taxon>
    </lineage>
</organism>
<evidence type="ECO:0000313" key="2">
    <source>
        <dbReference type="EMBL" id="KIL77214.1"/>
    </source>
</evidence>
<name>A0ABR5ARD7_BACBA</name>
<feature type="transmembrane region" description="Helical" evidence="1">
    <location>
        <begin position="99"/>
        <end position="125"/>
    </location>
</feature>
<keyword evidence="1" id="KW-1133">Transmembrane helix</keyword>